<name>A0A841ZBR6_9LIST</name>
<comment type="caution">
    <text evidence="1">The sequence shown here is derived from an EMBL/GenBank/DDBJ whole genome shotgun (WGS) entry which is preliminary data.</text>
</comment>
<reference evidence="1 2" key="1">
    <citation type="submission" date="2020-03" db="EMBL/GenBank/DDBJ databases">
        <title>Soil Listeria distribution.</title>
        <authorList>
            <person name="Liao J."/>
            <person name="Wiedmann M."/>
        </authorList>
    </citation>
    <scope>NUCLEOTIDE SEQUENCE [LARGE SCALE GENOMIC DNA]</scope>
    <source>
        <strain evidence="1 2">FSL L7-1523</strain>
    </source>
</reference>
<accession>A0A841ZBR6</accession>
<proteinExistence type="predicted"/>
<organism evidence="1 2">
    <name type="scientific">Listeria weihenstephanensis</name>
    <dbReference type="NCBI Taxonomy" id="1006155"/>
    <lineage>
        <taxon>Bacteria</taxon>
        <taxon>Bacillati</taxon>
        <taxon>Bacillota</taxon>
        <taxon>Bacilli</taxon>
        <taxon>Bacillales</taxon>
        <taxon>Listeriaceae</taxon>
        <taxon>Listeria</taxon>
    </lineage>
</organism>
<evidence type="ECO:0000313" key="2">
    <source>
        <dbReference type="Proteomes" id="UP000564536"/>
    </source>
</evidence>
<gene>
    <name evidence="1" type="ORF">HB943_15100</name>
</gene>
<evidence type="ECO:0000313" key="1">
    <source>
        <dbReference type="EMBL" id="MBC1501927.1"/>
    </source>
</evidence>
<dbReference type="EMBL" id="JAARRL010000034">
    <property type="protein sequence ID" value="MBC1501927.1"/>
    <property type="molecule type" value="Genomic_DNA"/>
</dbReference>
<dbReference type="RefSeq" id="WP_185427339.1">
    <property type="nucleotide sequence ID" value="NZ_JAARRL010000034.1"/>
</dbReference>
<protein>
    <submittedName>
        <fullName evidence="1">Uncharacterized protein</fullName>
    </submittedName>
</protein>
<sequence>MFVVVCAFGQLLENFTPSTKSKNGFLLRPLQFFSELNGPIQPFWGSSFFGQLLENFTPSTKSKNGFLLRPLQFFSELNGPIQPFYLDKFHFPL</sequence>
<dbReference type="Proteomes" id="UP000564536">
    <property type="component" value="Unassembled WGS sequence"/>
</dbReference>
<dbReference type="AlphaFoldDB" id="A0A841ZBR6"/>